<keyword evidence="1" id="KW-1133">Transmembrane helix</keyword>
<feature type="transmembrane region" description="Helical" evidence="1">
    <location>
        <begin position="67"/>
        <end position="85"/>
    </location>
</feature>
<evidence type="ECO:0000313" key="2">
    <source>
        <dbReference type="EMBL" id="APG62738.1"/>
    </source>
</evidence>
<accession>A0A1L3JC87</accession>
<protein>
    <submittedName>
        <fullName evidence="2">Uncharacterized protein</fullName>
    </submittedName>
</protein>
<organism evidence="2 3">
    <name type="scientific">Sphingorhabdus lutea</name>
    <dbReference type="NCBI Taxonomy" id="1913578"/>
    <lineage>
        <taxon>Bacteria</taxon>
        <taxon>Pseudomonadati</taxon>
        <taxon>Pseudomonadota</taxon>
        <taxon>Alphaproteobacteria</taxon>
        <taxon>Sphingomonadales</taxon>
        <taxon>Sphingomonadaceae</taxon>
        <taxon>Sphingorhabdus</taxon>
    </lineage>
</organism>
<dbReference type="AlphaFoldDB" id="A0A1L3JC87"/>
<dbReference type="STRING" id="1913578.LPB140_07995"/>
<keyword evidence="1" id="KW-0472">Membrane</keyword>
<evidence type="ECO:0000313" key="3">
    <source>
        <dbReference type="Proteomes" id="UP000242561"/>
    </source>
</evidence>
<sequence length="91" mass="10189">MTSTDSHLKILAAKRKEMRQAIGNDFQFTKEILKPSNIISRTKKKGVQKIHIVSEKMKNSAVQNKKSISIGGAIMLSGIAAGIWYKFKNKQ</sequence>
<reference evidence="2 3" key="1">
    <citation type="submission" date="2016-11" db="EMBL/GenBank/DDBJ databases">
        <title>Sphingorhabdus sp. LPB0140, isolated from marine environment.</title>
        <authorList>
            <person name="Kim E."/>
            <person name="Yi H."/>
        </authorList>
    </citation>
    <scope>NUCLEOTIDE SEQUENCE [LARGE SCALE GENOMIC DNA]</scope>
    <source>
        <strain evidence="2 3">LPB0140</strain>
    </source>
</reference>
<keyword evidence="1" id="KW-0812">Transmembrane</keyword>
<dbReference type="Proteomes" id="UP000242561">
    <property type="component" value="Chromosome"/>
</dbReference>
<evidence type="ECO:0000256" key="1">
    <source>
        <dbReference type="SAM" id="Phobius"/>
    </source>
</evidence>
<name>A0A1L3JC87_9SPHN</name>
<proteinExistence type="predicted"/>
<dbReference type="EMBL" id="CP018154">
    <property type="protein sequence ID" value="APG62738.1"/>
    <property type="molecule type" value="Genomic_DNA"/>
</dbReference>
<dbReference type="KEGG" id="sphl:LPB140_07995"/>
<dbReference type="RefSeq" id="WP_072559387.1">
    <property type="nucleotide sequence ID" value="NZ_CP018154.1"/>
</dbReference>
<keyword evidence="3" id="KW-1185">Reference proteome</keyword>
<gene>
    <name evidence="2" type="ORF">LPB140_07995</name>
</gene>